<gene>
    <name evidence="1" type="ORF">TTHERM_00716310</name>
</gene>
<dbReference type="KEGG" id="tet:TTHERM_00716310"/>
<accession>I7LT50</accession>
<sequence>MCKYSQQNTLRLEQNFPFKQNGKNLCVFKKGYENYRPVQKLASNQKLQIQRTIAIFLDKTIKHVEFKLLNFNLKNQSNSDLEKIIIF</sequence>
<reference evidence="2" key="1">
    <citation type="journal article" date="2006" name="PLoS Biol.">
        <title>Macronuclear genome sequence of the ciliate Tetrahymena thermophila, a model eukaryote.</title>
        <authorList>
            <person name="Eisen J.A."/>
            <person name="Coyne R.S."/>
            <person name="Wu M."/>
            <person name="Wu D."/>
            <person name="Thiagarajan M."/>
            <person name="Wortman J.R."/>
            <person name="Badger J.H."/>
            <person name="Ren Q."/>
            <person name="Amedeo P."/>
            <person name="Jones K.M."/>
            <person name="Tallon L.J."/>
            <person name="Delcher A.L."/>
            <person name="Salzberg S.L."/>
            <person name="Silva J.C."/>
            <person name="Haas B.J."/>
            <person name="Majoros W.H."/>
            <person name="Farzad M."/>
            <person name="Carlton J.M."/>
            <person name="Smith R.K. Jr."/>
            <person name="Garg J."/>
            <person name="Pearlman R.E."/>
            <person name="Karrer K.M."/>
            <person name="Sun L."/>
            <person name="Manning G."/>
            <person name="Elde N.C."/>
            <person name="Turkewitz A.P."/>
            <person name="Asai D.J."/>
            <person name="Wilkes D.E."/>
            <person name="Wang Y."/>
            <person name="Cai H."/>
            <person name="Collins K."/>
            <person name="Stewart B.A."/>
            <person name="Lee S.R."/>
            <person name="Wilamowska K."/>
            <person name="Weinberg Z."/>
            <person name="Ruzzo W.L."/>
            <person name="Wloga D."/>
            <person name="Gaertig J."/>
            <person name="Frankel J."/>
            <person name="Tsao C.-C."/>
            <person name="Gorovsky M.A."/>
            <person name="Keeling P.J."/>
            <person name="Waller R.F."/>
            <person name="Patron N.J."/>
            <person name="Cherry J.M."/>
            <person name="Stover N.A."/>
            <person name="Krieger C.J."/>
            <person name="del Toro C."/>
            <person name="Ryder H.F."/>
            <person name="Williamson S.C."/>
            <person name="Barbeau R.A."/>
            <person name="Hamilton E.P."/>
            <person name="Orias E."/>
        </authorList>
    </citation>
    <scope>NUCLEOTIDE SEQUENCE [LARGE SCALE GENOMIC DNA]</scope>
    <source>
        <strain evidence="2">SB210</strain>
    </source>
</reference>
<evidence type="ECO:0000313" key="1">
    <source>
        <dbReference type="EMBL" id="EAR84325.1"/>
    </source>
</evidence>
<proteinExistence type="predicted"/>
<evidence type="ECO:0000313" key="2">
    <source>
        <dbReference type="Proteomes" id="UP000009168"/>
    </source>
</evidence>
<keyword evidence="2" id="KW-1185">Reference proteome</keyword>
<dbReference type="InParanoid" id="I7LT50"/>
<organism evidence="1 2">
    <name type="scientific">Tetrahymena thermophila (strain SB210)</name>
    <dbReference type="NCBI Taxonomy" id="312017"/>
    <lineage>
        <taxon>Eukaryota</taxon>
        <taxon>Sar</taxon>
        <taxon>Alveolata</taxon>
        <taxon>Ciliophora</taxon>
        <taxon>Intramacronucleata</taxon>
        <taxon>Oligohymenophorea</taxon>
        <taxon>Hymenostomatida</taxon>
        <taxon>Tetrahymenina</taxon>
        <taxon>Tetrahymenidae</taxon>
        <taxon>Tetrahymena</taxon>
    </lineage>
</organism>
<dbReference type="AlphaFoldDB" id="I7LT50"/>
<dbReference type="HOGENOM" id="CLU_2488384_0_0_1"/>
<name>I7LT50_TETTS</name>
<dbReference type="EMBL" id="GG662447">
    <property type="protein sequence ID" value="EAR84325.1"/>
    <property type="molecule type" value="Genomic_DNA"/>
</dbReference>
<dbReference type="Proteomes" id="UP000009168">
    <property type="component" value="Unassembled WGS sequence"/>
</dbReference>
<protein>
    <submittedName>
        <fullName evidence="1">Uncharacterized protein</fullName>
    </submittedName>
</protein>
<dbReference type="RefSeq" id="XP_001031988.1">
    <property type="nucleotide sequence ID" value="XM_001031988.1"/>
</dbReference>
<dbReference type="GeneID" id="7845576"/>